<dbReference type="STRING" id="1618369.UV54_C0042G0008"/>
<dbReference type="InterPro" id="IPR000911">
    <property type="entry name" value="Ribosomal_uL11"/>
</dbReference>
<dbReference type="GO" id="GO:0003735">
    <property type="term" value="F:structural constituent of ribosome"/>
    <property type="evidence" value="ECO:0007669"/>
    <property type="project" value="InterPro"/>
</dbReference>
<keyword evidence="4 6" id="KW-0689">Ribosomal protein</keyword>
<dbReference type="PROSITE" id="PS00359">
    <property type="entry name" value="RIBOSOMAL_L11"/>
    <property type="match status" value="1"/>
</dbReference>
<dbReference type="GO" id="GO:0022625">
    <property type="term" value="C:cytosolic large ribosomal subunit"/>
    <property type="evidence" value="ECO:0007669"/>
    <property type="project" value="TreeGrafter"/>
</dbReference>
<evidence type="ECO:0000313" key="12">
    <source>
        <dbReference type="Proteomes" id="UP000034213"/>
    </source>
</evidence>
<organism evidence="11 12">
    <name type="scientific">Candidatus Beckwithbacteria bacterium GW2011_GWA2_43_10</name>
    <dbReference type="NCBI Taxonomy" id="1618369"/>
    <lineage>
        <taxon>Bacteria</taxon>
        <taxon>Candidatus Beckwithiibacteriota</taxon>
    </lineage>
</organism>
<dbReference type="HAMAP" id="MF_00736">
    <property type="entry name" value="Ribosomal_uL11"/>
    <property type="match status" value="1"/>
</dbReference>
<evidence type="ECO:0000256" key="8">
    <source>
        <dbReference type="RuleBase" id="RU003979"/>
    </source>
</evidence>
<comment type="subunit">
    <text evidence="6">Part of the ribosomal stalk of the 50S ribosomal subunit. Interacts with L10 and the large rRNA to form the base of the stalk. L10 forms an elongated spine to which L12 dimers bind in a sequential fashion forming a multimeric L10(L12)X complex.</text>
</comment>
<feature type="domain" description="Large ribosomal subunit protein uL11 C-terminal" evidence="9">
    <location>
        <begin position="70"/>
        <end position="138"/>
    </location>
</feature>
<dbReference type="Proteomes" id="UP000034213">
    <property type="component" value="Unassembled WGS sequence"/>
</dbReference>
<keyword evidence="6 8" id="KW-0488">Methylation</keyword>
<dbReference type="GO" id="GO:0006412">
    <property type="term" value="P:translation"/>
    <property type="evidence" value="ECO:0007669"/>
    <property type="project" value="UniProtKB-UniRule"/>
</dbReference>
<reference evidence="11 12" key="1">
    <citation type="journal article" date="2015" name="Nature">
        <title>rRNA introns, odd ribosomes, and small enigmatic genomes across a large radiation of phyla.</title>
        <authorList>
            <person name="Brown C.T."/>
            <person name="Hug L.A."/>
            <person name="Thomas B.C."/>
            <person name="Sharon I."/>
            <person name="Castelle C.J."/>
            <person name="Singh A."/>
            <person name="Wilkins M.J."/>
            <person name="Williams K.H."/>
            <person name="Banfield J.F."/>
        </authorList>
    </citation>
    <scope>NUCLEOTIDE SEQUENCE [LARGE SCALE GENOMIC DNA]</scope>
</reference>
<protein>
    <recommendedName>
        <fullName evidence="6">Large ribosomal subunit protein uL11</fullName>
    </recommendedName>
</protein>
<gene>
    <name evidence="6" type="primary">rplK</name>
    <name evidence="11" type="ORF">UV54_C0042G0008</name>
</gene>
<evidence type="ECO:0000256" key="3">
    <source>
        <dbReference type="ARBA" id="ARBA00022884"/>
    </source>
</evidence>
<dbReference type="PANTHER" id="PTHR11661">
    <property type="entry name" value="60S RIBOSOMAL PROTEIN L12"/>
    <property type="match status" value="1"/>
</dbReference>
<keyword evidence="2 6" id="KW-0699">rRNA-binding</keyword>
<evidence type="ECO:0000256" key="1">
    <source>
        <dbReference type="ARBA" id="ARBA00010537"/>
    </source>
</evidence>
<evidence type="ECO:0000256" key="2">
    <source>
        <dbReference type="ARBA" id="ARBA00022730"/>
    </source>
</evidence>
<dbReference type="CDD" id="cd00349">
    <property type="entry name" value="Ribosomal_L11"/>
    <property type="match status" value="1"/>
</dbReference>
<feature type="domain" description="Large ribosomal subunit protein uL11 N-terminal" evidence="10">
    <location>
        <begin position="9"/>
        <end position="65"/>
    </location>
</feature>
<dbReference type="FunFam" id="3.30.1550.10:FF:000005">
    <property type="entry name" value="50S ribosomal protein L11"/>
    <property type="match status" value="1"/>
</dbReference>
<evidence type="ECO:0000256" key="7">
    <source>
        <dbReference type="RuleBase" id="RU003978"/>
    </source>
</evidence>
<dbReference type="NCBIfam" id="TIGR01632">
    <property type="entry name" value="L11_bact"/>
    <property type="match status" value="1"/>
</dbReference>
<comment type="similarity">
    <text evidence="1 6 7">Belongs to the universal ribosomal protein uL11 family.</text>
</comment>
<dbReference type="SUPFAM" id="SSF46906">
    <property type="entry name" value="Ribosomal protein L11, C-terminal domain"/>
    <property type="match status" value="1"/>
</dbReference>
<dbReference type="SUPFAM" id="SSF54747">
    <property type="entry name" value="Ribosomal L11/L12e N-terminal domain"/>
    <property type="match status" value="1"/>
</dbReference>
<dbReference type="Pfam" id="PF00298">
    <property type="entry name" value="Ribosomal_L11"/>
    <property type="match status" value="1"/>
</dbReference>
<keyword evidence="5 6" id="KW-0687">Ribonucleoprotein</keyword>
<dbReference type="InterPro" id="IPR020783">
    <property type="entry name" value="Ribosomal_uL11_C"/>
</dbReference>
<evidence type="ECO:0000259" key="9">
    <source>
        <dbReference type="Pfam" id="PF00298"/>
    </source>
</evidence>
<comment type="caution">
    <text evidence="11">The sequence shown here is derived from an EMBL/GenBank/DDBJ whole genome shotgun (WGS) entry which is preliminary data.</text>
</comment>
<name>A0A0G1C0L5_9BACT</name>
<dbReference type="SMART" id="SM00649">
    <property type="entry name" value="RL11"/>
    <property type="match status" value="1"/>
</dbReference>
<dbReference type="PANTHER" id="PTHR11661:SF1">
    <property type="entry name" value="LARGE RIBOSOMAL SUBUNIT PROTEIN UL11M"/>
    <property type="match status" value="1"/>
</dbReference>
<sequence length="139" mass="15000">MPKKIKIVLKLNIPAGKANPAPPIGPALGQHGVAIMEFCKQYNEKTKTMQGVIPAVVTIYEDRSFSFELKKPPVAELIKKELNLAKGSATPGRESSGTLKMAQVEKIAKEKMEDLNTGNLEAAKKIIAGSARSMGIKIE</sequence>
<evidence type="ECO:0000256" key="4">
    <source>
        <dbReference type="ARBA" id="ARBA00022980"/>
    </source>
</evidence>
<dbReference type="Gene3D" id="1.10.10.250">
    <property type="entry name" value="Ribosomal protein L11, C-terminal domain"/>
    <property type="match status" value="1"/>
</dbReference>
<evidence type="ECO:0000313" key="11">
    <source>
        <dbReference type="EMBL" id="KKS79107.1"/>
    </source>
</evidence>
<dbReference type="Pfam" id="PF03946">
    <property type="entry name" value="Ribosomal_L11_N"/>
    <property type="match status" value="1"/>
</dbReference>
<dbReference type="PATRIC" id="fig|1618369.3.peg.549"/>
<dbReference type="InterPro" id="IPR020785">
    <property type="entry name" value="Ribosomal_uL11_CS"/>
</dbReference>
<dbReference type="InterPro" id="IPR006519">
    <property type="entry name" value="Ribosomal_uL11_bac-typ"/>
</dbReference>
<evidence type="ECO:0000259" key="10">
    <source>
        <dbReference type="Pfam" id="PF03946"/>
    </source>
</evidence>
<dbReference type="AlphaFoldDB" id="A0A0G1C0L5"/>
<dbReference type="InterPro" id="IPR036796">
    <property type="entry name" value="Ribosomal_uL11_N_sf"/>
</dbReference>
<dbReference type="InterPro" id="IPR036769">
    <property type="entry name" value="Ribosomal_uL11_C_sf"/>
</dbReference>
<accession>A0A0G1C0L5</accession>
<comment type="PTM">
    <text evidence="6 8">One or more lysine residues are methylated.</text>
</comment>
<dbReference type="EMBL" id="LCEW01000042">
    <property type="protein sequence ID" value="KKS79107.1"/>
    <property type="molecule type" value="Genomic_DNA"/>
</dbReference>
<dbReference type="InterPro" id="IPR020784">
    <property type="entry name" value="Ribosomal_uL11_N"/>
</dbReference>
<dbReference type="Gene3D" id="3.30.1550.10">
    <property type="entry name" value="Ribosomal protein L11/L12, N-terminal domain"/>
    <property type="match status" value="1"/>
</dbReference>
<evidence type="ECO:0000256" key="6">
    <source>
        <dbReference type="HAMAP-Rule" id="MF_00736"/>
    </source>
</evidence>
<keyword evidence="3 6" id="KW-0694">RNA-binding</keyword>
<proteinExistence type="inferred from homology"/>
<evidence type="ECO:0000256" key="5">
    <source>
        <dbReference type="ARBA" id="ARBA00023274"/>
    </source>
</evidence>
<comment type="function">
    <text evidence="6 8">Forms part of the ribosomal stalk which helps the ribosome interact with GTP-bound translation factors.</text>
</comment>
<dbReference type="GO" id="GO:0070180">
    <property type="term" value="F:large ribosomal subunit rRNA binding"/>
    <property type="evidence" value="ECO:0007669"/>
    <property type="project" value="UniProtKB-UniRule"/>
</dbReference>